<keyword evidence="6" id="KW-1185">Reference proteome</keyword>
<dbReference type="PANTHER" id="PTHR43537">
    <property type="entry name" value="TRANSCRIPTIONAL REGULATOR, GNTR FAMILY"/>
    <property type="match status" value="1"/>
</dbReference>
<dbReference type="GO" id="GO:0003700">
    <property type="term" value="F:DNA-binding transcription factor activity"/>
    <property type="evidence" value="ECO:0007669"/>
    <property type="project" value="InterPro"/>
</dbReference>
<keyword evidence="2" id="KW-0238">DNA-binding</keyword>
<dbReference type="Pfam" id="PF00392">
    <property type="entry name" value="GntR"/>
    <property type="match status" value="1"/>
</dbReference>
<evidence type="ECO:0000259" key="4">
    <source>
        <dbReference type="PROSITE" id="PS50949"/>
    </source>
</evidence>
<keyword evidence="1" id="KW-0805">Transcription regulation</keyword>
<evidence type="ECO:0000313" key="5">
    <source>
        <dbReference type="EMBL" id="SFS11827.1"/>
    </source>
</evidence>
<dbReference type="Gene3D" id="1.20.120.530">
    <property type="entry name" value="GntR ligand-binding domain-like"/>
    <property type="match status" value="1"/>
</dbReference>
<dbReference type="CDD" id="cd07377">
    <property type="entry name" value="WHTH_GntR"/>
    <property type="match status" value="1"/>
</dbReference>
<gene>
    <name evidence="5" type="ORF">SAMN04487783_1633</name>
</gene>
<dbReference type="EMBL" id="FOZN01000002">
    <property type="protein sequence ID" value="SFS11827.1"/>
    <property type="molecule type" value="Genomic_DNA"/>
</dbReference>
<dbReference type="GO" id="GO:0003677">
    <property type="term" value="F:DNA binding"/>
    <property type="evidence" value="ECO:0007669"/>
    <property type="project" value="UniProtKB-KW"/>
</dbReference>
<evidence type="ECO:0000256" key="3">
    <source>
        <dbReference type="ARBA" id="ARBA00023163"/>
    </source>
</evidence>
<dbReference type="InterPro" id="IPR000524">
    <property type="entry name" value="Tscrpt_reg_HTH_GntR"/>
</dbReference>
<dbReference type="Pfam" id="PF07729">
    <property type="entry name" value="FCD"/>
    <property type="match status" value="1"/>
</dbReference>
<dbReference type="SUPFAM" id="SSF48008">
    <property type="entry name" value="GntR ligand-binding domain-like"/>
    <property type="match status" value="1"/>
</dbReference>
<keyword evidence="3" id="KW-0804">Transcription</keyword>
<protein>
    <submittedName>
        <fullName evidence="5">Transcriptional regulator, GntR family</fullName>
    </submittedName>
</protein>
<evidence type="ECO:0000256" key="2">
    <source>
        <dbReference type="ARBA" id="ARBA00023125"/>
    </source>
</evidence>
<evidence type="ECO:0000313" key="6">
    <source>
        <dbReference type="Proteomes" id="UP000198506"/>
    </source>
</evidence>
<dbReference type="RefSeq" id="WP_092917597.1">
    <property type="nucleotide sequence ID" value="NZ_FOZN01000002.1"/>
</dbReference>
<sequence>MSTEPQGIAYNTIEQATIDLTPVDDQVYRLLRSEIIQGLIPQDTVLRLRELASRFNVSTTPVREALERLKTDGLCVQEPHRGTRVVSLSGADFADIYAVRIGLEGYAVRLGLARMGPADVAKIREVWQGTLALWDDGGEPTLDEYLPYMNRITMTCIEFAGAPKLQALVLDYRRFAERYLRVALTDLEFLRDDALLQEEIVIACEARDPERAELATRNLLVKTMEDLRGRLLD</sequence>
<organism evidence="5 6">
    <name type="scientific">Agrococcus baldri</name>
    <dbReference type="NCBI Taxonomy" id="153730"/>
    <lineage>
        <taxon>Bacteria</taxon>
        <taxon>Bacillati</taxon>
        <taxon>Actinomycetota</taxon>
        <taxon>Actinomycetes</taxon>
        <taxon>Micrococcales</taxon>
        <taxon>Microbacteriaceae</taxon>
        <taxon>Agrococcus</taxon>
    </lineage>
</organism>
<dbReference type="Gene3D" id="1.10.10.10">
    <property type="entry name" value="Winged helix-like DNA-binding domain superfamily/Winged helix DNA-binding domain"/>
    <property type="match status" value="1"/>
</dbReference>
<dbReference type="SUPFAM" id="SSF46785">
    <property type="entry name" value="Winged helix' DNA-binding domain"/>
    <property type="match status" value="1"/>
</dbReference>
<dbReference type="PANTHER" id="PTHR43537:SF5">
    <property type="entry name" value="UXU OPERON TRANSCRIPTIONAL REGULATOR"/>
    <property type="match status" value="1"/>
</dbReference>
<dbReference type="InterPro" id="IPR011711">
    <property type="entry name" value="GntR_C"/>
</dbReference>
<dbReference type="SMART" id="SM00895">
    <property type="entry name" value="FCD"/>
    <property type="match status" value="1"/>
</dbReference>
<dbReference type="InterPro" id="IPR036390">
    <property type="entry name" value="WH_DNA-bd_sf"/>
</dbReference>
<proteinExistence type="predicted"/>
<dbReference type="SMART" id="SM00345">
    <property type="entry name" value="HTH_GNTR"/>
    <property type="match status" value="1"/>
</dbReference>
<dbReference type="InterPro" id="IPR008920">
    <property type="entry name" value="TF_FadR/GntR_C"/>
</dbReference>
<name>A0AA94HMQ1_9MICO</name>
<dbReference type="InterPro" id="IPR036388">
    <property type="entry name" value="WH-like_DNA-bd_sf"/>
</dbReference>
<evidence type="ECO:0000256" key="1">
    <source>
        <dbReference type="ARBA" id="ARBA00023015"/>
    </source>
</evidence>
<feature type="domain" description="HTH gntR-type" evidence="4">
    <location>
        <begin position="21"/>
        <end position="88"/>
    </location>
</feature>
<dbReference type="PROSITE" id="PS50949">
    <property type="entry name" value="HTH_GNTR"/>
    <property type="match status" value="1"/>
</dbReference>
<accession>A0AA94HMQ1</accession>
<dbReference type="AlphaFoldDB" id="A0AA94HMQ1"/>
<dbReference type="Proteomes" id="UP000198506">
    <property type="component" value="Unassembled WGS sequence"/>
</dbReference>
<reference evidence="5 6" key="1">
    <citation type="submission" date="2016-10" db="EMBL/GenBank/DDBJ databases">
        <authorList>
            <person name="Varghese N."/>
            <person name="Submissions S."/>
        </authorList>
    </citation>
    <scope>NUCLEOTIDE SEQUENCE [LARGE SCALE GENOMIC DNA]</scope>
    <source>
        <strain evidence="5 6">IAM 15147</strain>
    </source>
</reference>
<comment type="caution">
    <text evidence="5">The sequence shown here is derived from an EMBL/GenBank/DDBJ whole genome shotgun (WGS) entry which is preliminary data.</text>
</comment>